<dbReference type="InterPro" id="IPR015947">
    <property type="entry name" value="PUA-like_sf"/>
</dbReference>
<dbReference type="InterPro" id="IPR046336">
    <property type="entry name" value="Lon_prtase_N_sf"/>
</dbReference>
<dbReference type="Pfam" id="PF02190">
    <property type="entry name" value="LON_substr_bdg"/>
    <property type="match status" value="1"/>
</dbReference>
<protein>
    <recommendedName>
        <fullName evidence="6 11">Lon protease homolog</fullName>
        <ecNumber evidence="6 11">3.4.21.-</ecNumber>
    </recommendedName>
</protein>
<dbReference type="SMART" id="SM00382">
    <property type="entry name" value="AAA"/>
    <property type="match status" value="1"/>
</dbReference>
<dbReference type="InterPro" id="IPR020568">
    <property type="entry name" value="Ribosomal_Su5_D2-typ_SF"/>
</dbReference>
<feature type="region of interest" description="Disordered" evidence="12">
    <location>
        <begin position="248"/>
        <end position="270"/>
    </location>
</feature>
<accession>A0A7I8VR49</accession>
<feature type="domain" description="Lon proteolytic" evidence="13">
    <location>
        <begin position="579"/>
        <end position="760"/>
    </location>
</feature>
<keyword evidence="4 6" id="KW-0720">Serine protease</keyword>
<dbReference type="GO" id="GO:0030163">
    <property type="term" value="P:protein catabolic process"/>
    <property type="evidence" value="ECO:0007669"/>
    <property type="project" value="InterPro"/>
</dbReference>
<dbReference type="InterPro" id="IPR008269">
    <property type="entry name" value="Lon_proteolytic"/>
</dbReference>
<dbReference type="Pfam" id="PF22667">
    <property type="entry name" value="Lon_lid"/>
    <property type="match status" value="1"/>
</dbReference>
<dbReference type="Proteomes" id="UP000549394">
    <property type="component" value="Unassembled WGS sequence"/>
</dbReference>
<name>A0A7I8VR49_9ANNE</name>
<gene>
    <name evidence="15" type="ORF">DGYR_LOCUS6433</name>
</gene>
<keyword evidence="1 6" id="KW-0645">Protease</keyword>
<dbReference type="InterPro" id="IPR027417">
    <property type="entry name" value="P-loop_NTPase"/>
</dbReference>
<evidence type="ECO:0000259" key="14">
    <source>
        <dbReference type="PROSITE" id="PS51787"/>
    </source>
</evidence>
<dbReference type="InterPro" id="IPR014721">
    <property type="entry name" value="Ribsml_uS5_D2-typ_fold_subgr"/>
</dbReference>
<dbReference type="PANTHER" id="PTHR10046">
    <property type="entry name" value="ATP DEPENDENT LON PROTEASE FAMILY MEMBER"/>
    <property type="match status" value="1"/>
</dbReference>
<dbReference type="Pfam" id="PF00004">
    <property type="entry name" value="AAA"/>
    <property type="match status" value="1"/>
</dbReference>
<dbReference type="SUPFAM" id="SSF88697">
    <property type="entry name" value="PUA domain-like"/>
    <property type="match status" value="1"/>
</dbReference>
<feature type="domain" description="Lon N-terminal" evidence="14">
    <location>
        <begin position="9"/>
        <end position="221"/>
    </location>
</feature>
<evidence type="ECO:0000256" key="4">
    <source>
        <dbReference type="ARBA" id="ARBA00022825"/>
    </source>
</evidence>
<keyword evidence="3 6" id="KW-0378">Hydrolase</keyword>
<dbReference type="Gene3D" id="3.40.50.300">
    <property type="entry name" value="P-loop containing nucleotide triphosphate hydrolases"/>
    <property type="match status" value="1"/>
</dbReference>
<proteinExistence type="inferred from homology"/>
<dbReference type="EC" id="3.4.21.-" evidence="6 11"/>
<dbReference type="InterPro" id="IPR054594">
    <property type="entry name" value="Lon_lid"/>
</dbReference>
<dbReference type="NCBIfam" id="TIGR00763">
    <property type="entry name" value="lon"/>
    <property type="match status" value="1"/>
</dbReference>
<dbReference type="GO" id="GO:0006508">
    <property type="term" value="P:proteolysis"/>
    <property type="evidence" value="ECO:0007669"/>
    <property type="project" value="UniProtKB-KW"/>
</dbReference>
<evidence type="ECO:0000256" key="7">
    <source>
        <dbReference type="PIRSR" id="PIRSR001174-1"/>
    </source>
</evidence>
<dbReference type="CDD" id="cd19500">
    <property type="entry name" value="RecA-like_Lon"/>
    <property type="match status" value="1"/>
</dbReference>
<feature type="active site" evidence="7 9">
    <location>
        <position position="709"/>
    </location>
</feature>
<sequence>MSSTEIAIPRRLPILSVNKVLLPGTNMRLPVQSTKNLNLVQSKILGRNTLASTIVGVVPSEYTDNTTQTSDDLLLHPIGVAAVVVQVTGTNWPRTSYTLLVQGLCRFKIDSIIQETPYVVAAVTQLDHLPEDHEVLEENVTNLIEELRNKANTLVDMLNLSPNVLQKMKKILSEVPNNQLPDITASLSLVQASHNEKLSILDAIDLNKRISRLLPLVQKQIEALESIKRPPKDKDSIIAIRGGRRIDTRLPGRSNDEDDTEDLDEKLSNAGLPEAAKKIADRELKRLKKMPPAMPEHAMLRMDLDEDHYGLDDLKKRVVEYLAVRRLKNSLRGPILCFIGPPGVGKTSVGQSIAKTLGRKFHRIALGGCSDQSDIRGHRRTYIGSMPGRIIQGIKQAGTKNPVILLDEIDKLGRGIHGDPAAALLEVLDPAQNFSFTDHYVNTPFDLSQVLFVATANQQSTIPGPLLDRMEVITVPGYTRDDKLHISKRHLIKKQLQEHGLTDKNLTFTDEALMEIINKYTLEAGVRNLDRQIAAVCRSIAVKVAESKNPEASNFTLDVTEINQILGPENFEYEKWESVTQPGVAIGLAWTSVGGKIMYVEASRITGTGKLTLTGQLGDVMKESATLALNWLKSHAPLLDIVTETVEKSDVHIHFPAGAVPKDGPSAGVTIVTVLVSLFTDKVVRSRTAMTGELTLRGYVLPVGGIKEKVIAAHQAGIRRVILPEKNEKNLVKVPQSVKDDIEFVFVKNVREVILYAFDQTFPKLQKSETLSDSILSKL</sequence>
<dbReference type="SUPFAM" id="SSF52540">
    <property type="entry name" value="P-loop containing nucleoside triphosphate hydrolases"/>
    <property type="match status" value="1"/>
</dbReference>
<keyword evidence="2 6" id="KW-0547">Nucleotide-binding</keyword>
<feature type="binding site" evidence="8">
    <location>
        <begin position="340"/>
        <end position="347"/>
    </location>
    <ligand>
        <name>ATP</name>
        <dbReference type="ChEBI" id="CHEBI:30616"/>
    </ligand>
</feature>
<dbReference type="AlphaFoldDB" id="A0A7I8VR49"/>
<dbReference type="InterPro" id="IPR003593">
    <property type="entry name" value="AAA+_ATPase"/>
</dbReference>
<dbReference type="InterPro" id="IPR008268">
    <property type="entry name" value="Peptidase_S16_AS"/>
</dbReference>
<evidence type="ECO:0000256" key="11">
    <source>
        <dbReference type="RuleBase" id="RU000592"/>
    </source>
</evidence>
<organism evidence="15 16">
    <name type="scientific">Dimorphilus gyrociliatus</name>
    <dbReference type="NCBI Taxonomy" id="2664684"/>
    <lineage>
        <taxon>Eukaryota</taxon>
        <taxon>Metazoa</taxon>
        <taxon>Spiralia</taxon>
        <taxon>Lophotrochozoa</taxon>
        <taxon>Annelida</taxon>
        <taxon>Polychaeta</taxon>
        <taxon>Polychaeta incertae sedis</taxon>
        <taxon>Dinophilidae</taxon>
        <taxon>Dimorphilus</taxon>
    </lineage>
</organism>
<dbReference type="Gene3D" id="2.30.130.40">
    <property type="entry name" value="LON domain-like"/>
    <property type="match status" value="1"/>
</dbReference>
<dbReference type="Gene3D" id="1.10.8.60">
    <property type="match status" value="1"/>
</dbReference>
<reference evidence="15 16" key="1">
    <citation type="submission" date="2020-08" db="EMBL/GenBank/DDBJ databases">
        <authorList>
            <person name="Hejnol A."/>
        </authorList>
    </citation>
    <scope>NUCLEOTIDE SEQUENCE [LARGE SCALE GENOMIC DNA]</scope>
</reference>
<keyword evidence="5 6" id="KW-0067">ATP-binding</keyword>
<dbReference type="PROSITE" id="PS51786">
    <property type="entry name" value="LON_PROTEOLYTIC"/>
    <property type="match status" value="1"/>
</dbReference>
<dbReference type="Pfam" id="PF05362">
    <property type="entry name" value="Lon_C"/>
    <property type="match status" value="1"/>
</dbReference>
<keyword evidence="16" id="KW-1185">Reference proteome</keyword>
<dbReference type="InterPro" id="IPR003111">
    <property type="entry name" value="Lon_prtase_N"/>
</dbReference>
<evidence type="ECO:0000256" key="5">
    <source>
        <dbReference type="ARBA" id="ARBA00022840"/>
    </source>
</evidence>
<evidence type="ECO:0000256" key="12">
    <source>
        <dbReference type="SAM" id="MobiDB-lite"/>
    </source>
</evidence>
<dbReference type="GO" id="GO:0016887">
    <property type="term" value="F:ATP hydrolysis activity"/>
    <property type="evidence" value="ECO:0007669"/>
    <property type="project" value="InterPro"/>
</dbReference>
<dbReference type="GO" id="GO:0004176">
    <property type="term" value="F:ATP-dependent peptidase activity"/>
    <property type="evidence" value="ECO:0007669"/>
    <property type="project" value="UniProtKB-UniRule"/>
</dbReference>
<evidence type="ECO:0000256" key="9">
    <source>
        <dbReference type="PROSITE-ProRule" id="PRU01122"/>
    </source>
</evidence>
<dbReference type="PROSITE" id="PS51787">
    <property type="entry name" value="LON_N"/>
    <property type="match status" value="1"/>
</dbReference>
<evidence type="ECO:0000256" key="8">
    <source>
        <dbReference type="PIRSR" id="PIRSR001174-2"/>
    </source>
</evidence>
<dbReference type="InterPro" id="IPR003959">
    <property type="entry name" value="ATPase_AAA_core"/>
</dbReference>
<dbReference type="PIRSF" id="PIRSF001174">
    <property type="entry name" value="Lon_proteas"/>
    <property type="match status" value="1"/>
</dbReference>
<evidence type="ECO:0000313" key="15">
    <source>
        <dbReference type="EMBL" id="CAD5117976.1"/>
    </source>
</evidence>
<dbReference type="GO" id="GO:0004252">
    <property type="term" value="F:serine-type endopeptidase activity"/>
    <property type="evidence" value="ECO:0007669"/>
    <property type="project" value="UniProtKB-UniRule"/>
</dbReference>
<evidence type="ECO:0000256" key="10">
    <source>
        <dbReference type="RuleBase" id="RU000591"/>
    </source>
</evidence>
<evidence type="ECO:0000256" key="3">
    <source>
        <dbReference type="ARBA" id="ARBA00022801"/>
    </source>
</evidence>
<dbReference type="Gene3D" id="3.30.230.10">
    <property type="match status" value="1"/>
</dbReference>
<comment type="caution">
    <text evidence="15">The sequence shown here is derived from an EMBL/GenBank/DDBJ whole genome shotgun (WGS) entry which is preliminary data.</text>
</comment>
<feature type="active site" evidence="7 9">
    <location>
        <position position="666"/>
    </location>
</feature>
<evidence type="ECO:0000313" key="16">
    <source>
        <dbReference type="Proteomes" id="UP000549394"/>
    </source>
</evidence>
<dbReference type="FunFam" id="3.40.50.300:FF:000382">
    <property type="entry name" value="Lon protease homolog 2, peroxisomal"/>
    <property type="match status" value="1"/>
</dbReference>
<dbReference type="SMART" id="SM00464">
    <property type="entry name" value="LON"/>
    <property type="match status" value="1"/>
</dbReference>
<dbReference type="InterPro" id="IPR027065">
    <property type="entry name" value="Lon_Prtase"/>
</dbReference>
<dbReference type="SUPFAM" id="SSF54211">
    <property type="entry name" value="Ribosomal protein S5 domain 2-like"/>
    <property type="match status" value="1"/>
</dbReference>
<evidence type="ECO:0000259" key="13">
    <source>
        <dbReference type="PROSITE" id="PS51786"/>
    </source>
</evidence>
<dbReference type="OrthoDB" id="2411602at2759"/>
<dbReference type="GO" id="GO:0005524">
    <property type="term" value="F:ATP binding"/>
    <property type="evidence" value="ECO:0007669"/>
    <property type="project" value="UniProtKB-KW"/>
</dbReference>
<dbReference type="PRINTS" id="PR00830">
    <property type="entry name" value="ENDOLAPTASE"/>
</dbReference>
<evidence type="ECO:0000256" key="1">
    <source>
        <dbReference type="ARBA" id="ARBA00022670"/>
    </source>
</evidence>
<dbReference type="EMBL" id="CAJFCJ010000007">
    <property type="protein sequence ID" value="CAD5117976.1"/>
    <property type="molecule type" value="Genomic_DNA"/>
</dbReference>
<dbReference type="PROSITE" id="PS01046">
    <property type="entry name" value="LON_SER"/>
    <property type="match status" value="1"/>
</dbReference>
<dbReference type="FunFam" id="3.30.230.10:FF:000019">
    <property type="entry name" value="Lon protease homolog 2, peroxisomal"/>
    <property type="match status" value="1"/>
</dbReference>
<dbReference type="InterPro" id="IPR004815">
    <property type="entry name" value="Lon_bac/euk-typ"/>
</dbReference>
<dbReference type="Gene3D" id="1.20.5.5270">
    <property type="match status" value="1"/>
</dbReference>
<dbReference type="FunFam" id="2.30.130.40:FF:000003">
    <property type="entry name" value="Lon protease homolog 2, peroxisomal"/>
    <property type="match status" value="1"/>
</dbReference>
<evidence type="ECO:0000256" key="6">
    <source>
        <dbReference type="PIRNR" id="PIRNR001174"/>
    </source>
</evidence>
<evidence type="ECO:0000256" key="2">
    <source>
        <dbReference type="ARBA" id="ARBA00022741"/>
    </source>
</evidence>
<comment type="similarity">
    <text evidence="6 9 10">Belongs to the peptidase S16 family.</text>
</comment>